<comment type="caution">
    <text evidence="8">The sequence shown here is derived from an EMBL/GenBank/DDBJ whole genome shotgun (WGS) entry which is preliminary data.</text>
</comment>
<dbReference type="GO" id="GO:0005739">
    <property type="term" value="C:mitochondrion"/>
    <property type="evidence" value="ECO:0007669"/>
    <property type="project" value="TreeGrafter"/>
</dbReference>
<dbReference type="EC" id="1.5.1.3" evidence="2"/>
<accession>A0AAV4FVF1</accession>
<feature type="domain" description="DHFR" evidence="7">
    <location>
        <begin position="1"/>
        <end position="131"/>
    </location>
</feature>
<dbReference type="GO" id="GO:0050661">
    <property type="term" value="F:NADP binding"/>
    <property type="evidence" value="ECO:0007669"/>
    <property type="project" value="InterPro"/>
</dbReference>
<dbReference type="PANTHER" id="PTHR48069:SF3">
    <property type="entry name" value="DIHYDROFOLATE REDUCTASE"/>
    <property type="match status" value="1"/>
</dbReference>
<keyword evidence="9" id="KW-1185">Reference proteome</keyword>
<evidence type="ECO:0000256" key="5">
    <source>
        <dbReference type="ARBA" id="ARBA00023002"/>
    </source>
</evidence>
<dbReference type="GO" id="GO:0004146">
    <property type="term" value="F:dihydrofolate reductase activity"/>
    <property type="evidence" value="ECO:0007669"/>
    <property type="project" value="UniProtKB-EC"/>
</dbReference>
<evidence type="ECO:0000313" key="9">
    <source>
        <dbReference type="Proteomes" id="UP000762676"/>
    </source>
</evidence>
<dbReference type="Gene3D" id="3.40.430.10">
    <property type="entry name" value="Dihydrofolate Reductase, subunit A"/>
    <property type="match status" value="1"/>
</dbReference>
<dbReference type="PANTHER" id="PTHR48069">
    <property type="entry name" value="DIHYDROFOLATE REDUCTASE"/>
    <property type="match status" value="1"/>
</dbReference>
<evidence type="ECO:0000259" key="7">
    <source>
        <dbReference type="PROSITE" id="PS51330"/>
    </source>
</evidence>
<dbReference type="SUPFAM" id="SSF53597">
    <property type="entry name" value="Dihydrofolate reductase-like"/>
    <property type="match status" value="1"/>
</dbReference>
<comment type="catalytic activity">
    <reaction evidence="6">
        <text>(6S)-5,6,7,8-tetrahydrofolate + NADP(+) = 7,8-dihydrofolate + NADPH + H(+)</text>
        <dbReference type="Rhea" id="RHEA:15009"/>
        <dbReference type="ChEBI" id="CHEBI:15378"/>
        <dbReference type="ChEBI" id="CHEBI:57451"/>
        <dbReference type="ChEBI" id="CHEBI:57453"/>
        <dbReference type="ChEBI" id="CHEBI:57783"/>
        <dbReference type="ChEBI" id="CHEBI:58349"/>
        <dbReference type="EC" id="1.5.1.3"/>
    </reaction>
</comment>
<dbReference type="EMBL" id="BMAT01008014">
    <property type="protein sequence ID" value="GFR76250.1"/>
    <property type="molecule type" value="Genomic_DNA"/>
</dbReference>
<dbReference type="GO" id="GO:0006730">
    <property type="term" value="P:one-carbon metabolic process"/>
    <property type="evidence" value="ECO:0007669"/>
    <property type="project" value="UniProtKB-KW"/>
</dbReference>
<dbReference type="GO" id="GO:0046452">
    <property type="term" value="P:dihydrofolate metabolic process"/>
    <property type="evidence" value="ECO:0007669"/>
    <property type="project" value="TreeGrafter"/>
</dbReference>
<dbReference type="Pfam" id="PF00186">
    <property type="entry name" value="DHFR_1"/>
    <property type="match status" value="1"/>
</dbReference>
<proteinExistence type="predicted"/>
<dbReference type="GO" id="GO:0046654">
    <property type="term" value="P:tetrahydrofolate biosynthetic process"/>
    <property type="evidence" value="ECO:0007669"/>
    <property type="project" value="InterPro"/>
</dbReference>
<dbReference type="InterPro" id="IPR012259">
    <property type="entry name" value="DHFR"/>
</dbReference>
<evidence type="ECO:0000313" key="8">
    <source>
        <dbReference type="EMBL" id="GFR76250.1"/>
    </source>
</evidence>
<dbReference type="InterPro" id="IPR024072">
    <property type="entry name" value="DHFR-like_dom_sf"/>
</dbReference>
<reference evidence="8 9" key="1">
    <citation type="journal article" date="2021" name="Elife">
        <title>Chloroplast acquisition without the gene transfer in kleptoplastic sea slugs, Plakobranchus ocellatus.</title>
        <authorList>
            <person name="Maeda T."/>
            <person name="Takahashi S."/>
            <person name="Yoshida T."/>
            <person name="Shimamura S."/>
            <person name="Takaki Y."/>
            <person name="Nagai Y."/>
            <person name="Toyoda A."/>
            <person name="Suzuki Y."/>
            <person name="Arimoto A."/>
            <person name="Ishii H."/>
            <person name="Satoh N."/>
            <person name="Nishiyama T."/>
            <person name="Hasebe M."/>
            <person name="Maruyama T."/>
            <person name="Minagawa J."/>
            <person name="Obokata J."/>
            <person name="Shigenobu S."/>
        </authorList>
    </citation>
    <scope>NUCLEOTIDE SEQUENCE [LARGE SCALE GENOMIC DNA]</scope>
</reference>
<evidence type="ECO:0000256" key="4">
    <source>
        <dbReference type="ARBA" id="ARBA00022857"/>
    </source>
</evidence>
<evidence type="ECO:0000256" key="2">
    <source>
        <dbReference type="ARBA" id="ARBA00012856"/>
    </source>
</evidence>
<dbReference type="InterPro" id="IPR001796">
    <property type="entry name" value="DHFR_dom"/>
</dbReference>
<keyword evidence="3" id="KW-0554">One-carbon metabolism</keyword>
<dbReference type="AlphaFoldDB" id="A0AAV4FVF1"/>
<dbReference type="GO" id="GO:0046655">
    <property type="term" value="P:folic acid metabolic process"/>
    <property type="evidence" value="ECO:0007669"/>
    <property type="project" value="TreeGrafter"/>
</dbReference>
<name>A0AAV4FVF1_9GAST</name>
<gene>
    <name evidence="8" type="ORF">ElyMa_003939900</name>
</gene>
<evidence type="ECO:0000256" key="3">
    <source>
        <dbReference type="ARBA" id="ARBA00022563"/>
    </source>
</evidence>
<organism evidence="8 9">
    <name type="scientific">Elysia marginata</name>
    <dbReference type="NCBI Taxonomy" id="1093978"/>
    <lineage>
        <taxon>Eukaryota</taxon>
        <taxon>Metazoa</taxon>
        <taxon>Spiralia</taxon>
        <taxon>Lophotrochozoa</taxon>
        <taxon>Mollusca</taxon>
        <taxon>Gastropoda</taxon>
        <taxon>Heterobranchia</taxon>
        <taxon>Euthyneura</taxon>
        <taxon>Panpulmonata</taxon>
        <taxon>Sacoglossa</taxon>
        <taxon>Placobranchoidea</taxon>
        <taxon>Plakobranchidae</taxon>
        <taxon>Elysia</taxon>
    </lineage>
</organism>
<protein>
    <recommendedName>
        <fullName evidence="2">dihydrofolate reductase</fullName>
        <ecNumber evidence="2">1.5.1.3</ecNumber>
    </recommendedName>
</protein>
<keyword evidence="4" id="KW-0521">NADP</keyword>
<evidence type="ECO:0000256" key="6">
    <source>
        <dbReference type="ARBA" id="ARBA00048873"/>
    </source>
</evidence>
<evidence type="ECO:0000256" key="1">
    <source>
        <dbReference type="ARBA" id="ARBA00004903"/>
    </source>
</evidence>
<dbReference type="PROSITE" id="PS51330">
    <property type="entry name" value="DHFR_2"/>
    <property type="match status" value="1"/>
</dbReference>
<dbReference type="Proteomes" id="UP000762676">
    <property type="component" value="Unassembled WGS sequence"/>
</dbReference>
<sequence>MGRNGWGKWKHKTHPSMAVVVTSQTVPQDEPDCLAVVRSFDEAIDLLQTGPNAHEIESIYILGGRQNYEHSVSNPRCTRLILTRVYKEFECDIFFPEYDHAFQKISHPDIKDHIRKDPTTGIEFRFEVHEKIKS</sequence>
<keyword evidence="5" id="KW-0560">Oxidoreductase</keyword>
<comment type="pathway">
    <text evidence="1">Cofactor biosynthesis; tetrahydrofolate biosynthesis; 5,6,7,8-tetrahydrofolate from 7,8-dihydrofolate: step 1/1.</text>
</comment>